<feature type="transmembrane region" description="Helical" evidence="2">
    <location>
        <begin position="61"/>
        <end position="87"/>
    </location>
</feature>
<evidence type="ECO:0000256" key="2">
    <source>
        <dbReference type="SAM" id="Phobius"/>
    </source>
</evidence>
<reference evidence="3" key="1">
    <citation type="submission" date="2022-10" db="EMBL/GenBank/DDBJ databases">
        <title>Rhodococcus sp.75.</title>
        <authorList>
            <person name="Sun M."/>
        </authorList>
    </citation>
    <scope>NUCLEOTIDE SEQUENCE</scope>
    <source>
        <strain evidence="3">75</strain>
    </source>
</reference>
<dbReference type="RefSeq" id="WP_265381745.1">
    <property type="nucleotide sequence ID" value="NZ_CP110615.1"/>
</dbReference>
<gene>
    <name evidence="3" type="ORF">RHODO2019_10465</name>
</gene>
<dbReference type="Proteomes" id="UP001164965">
    <property type="component" value="Chromosome"/>
</dbReference>
<evidence type="ECO:0000313" key="3">
    <source>
        <dbReference type="EMBL" id="UZJ23638.1"/>
    </source>
</evidence>
<dbReference type="EMBL" id="CP110615">
    <property type="protein sequence ID" value="UZJ23638.1"/>
    <property type="molecule type" value="Genomic_DNA"/>
</dbReference>
<keyword evidence="2" id="KW-1133">Transmembrane helix</keyword>
<keyword evidence="2" id="KW-0472">Membrane</keyword>
<protein>
    <submittedName>
        <fullName evidence="3">Uncharacterized protein</fullName>
    </submittedName>
</protein>
<accession>A0ABY6NXC3</accession>
<keyword evidence="4" id="KW-1185">Reference proteome</keyword>
<feature type="compositionally biased region" description="Low complexity" evidence="1">
    <location>
        <begin position="158"/>
        <end position="168"/>
    </location>
</feature>
<evidence type="ECO:0000313" key="4">
    <source>
        <dbReference type="Proteomes" id="UP001164965"/>
    </source>
</evidence>
<keyword evidence="2" id="KW-0812">Transmembrane</keyword>
<feature type="transmembrane region" description="Helical" evidence="2">
    <location>
        <begin position="93"/>
        <end position="118"/>
    </location>
</feature>
<organism evidence="3 4">
    <name type="scientific">Rhodococcus antarcticus</name>
    <dbReference type="NCBI Taxonomy" id="2987751"/>
    <lineage>
        <taxon>Bacteria</taxon>
        <taxon>Bacillati</taxon>
        <taxon>Actinomycetota</taxon>
        <taxon>Actinomycetes</taxon>
        <taxon>Mycobacteriales</taxon>
        <taxon>Nocardiaceae</taxon>
        <taxon>Rhodococcus</taxon>
    </lineage>
</organism>
<feature type="transmembrane region" description="Helical" evidence="2">
    <location>
        <begin position="36"/>
        <end position="54"/>
    </location>
</feature>
<name>A0ABY6NXC3_9NOCA</name>
<feature type="region of interest" description="Disordered" evidence="1">
    <location>
        <begin position="158"/>
        <end position="184"/>
    </location>
</feature>
<feature type="transmembrane region" description="Helical" evidence="2">
    <location>
        <begin position="12"/>
        <end position="30"/>
    </location>
</feature>
<evidence type="ECO:0000256" key="1">
    <source>
        <dbReference type="SAM" id="MobiDB-lite"/>
    </source>
</evidence>
<sequence length="184" mass="19228">MDIGAVLSRGAVAGLAGGLMFALANMWFSAAHGKPLVAPFLAISTIFHGSSELVMDQPDVIAGLVLHLGLSLVFGMVFAVGVAMLHLGSPPDLLAAASILYGLVLYVVNFQIIGRIVFPVVRQPQGPQPALRAVGPPRCLRPAARPVLPRVPRLVAALTGHGKPPGGRNPRRRGGSPGYEVRPE</sequence>
<proteinExistence type="predicted"/>